<proteinExistence type="predicted"/>
<evidence type="ECO:0000313" key="2">
    <source>
        <dbReference type="Proteomes" id="UP000199063"/>
    </source>
</evidence>
<evidence type="ECO:0000313" key="1">
    <source>
        <dbReference type="EMBL" id="SDN80359.1"/>
    </source>
</evidence>
<sequence>MTHLWAHQRKMDKQTQQGILAKVERSALSAYREIEP</sequence>
<reference evidence="2" key="1">
    <citation type="submission" date="2016-10" db="EMBL/GenBank/DDBJ databases">
        <authorList>
            <person name="Varghese N."/>
            <person name="Submissions S."/>
        </authorList>
    </citation>
    <scope>NUCLEOTIDE SEQUENCE [LARGE SCALE GENOMIC DNA]</scope>
    <source>
        <strain evidence="2">CGMCC 4.7042</strain>
    </source>
</reference>
<organism evidence="1 2">
    <name type="scientific">Streptomyces wuyuanensis</name>
    <dbReference type="NCBI Taxonomy" id="1196353"/>
    <lineage>
        <taxon>Bacteria</taxon>
        <taxon>Bacillati</taxon>
        <taxon>Actinomycetota</taxon>
        <taxon>Actinomycetes</taxon>
        <taxon>Kitasatosporales</taxon>
        <taxon>Streptomycetaceae</taxon>
        <taxon>Streptomyces</taxon>
    </lineage>
</organism>
<keyword evidence="2" id="KW-1185">Reference proteome</keyword>
<accession>A0A1H0EDD7</accession>
<dbReference type="EMBL" id="FNHI01000043">
    <property type="protein sequence ID" value="SDN80359.1"/>
    <property type="molecule type" value="Genomic_DNA"/>
</dbReference>
<name>A0A1H0EDD7_9ACTN</name>
<gene>
    <name evidence="1" type="ORF">SAMN05444921_1436</name>
</gene>
<protein>
    <submittedName>
        <fullName evidence="1">Uncharacterized protein</fullName>
    </submittedName>
</protein>
<dbReference type="Proteomes" id="UP000199063">
    <property type="component" value="Unassembled WGS sequence"/>
</dbReference>
<dbReference type="AlphaFoldDB" id="A0A1H0EDD7"/>